<dbReference type="InterPro" id="IPR017441">
    <property type="entry name" value="Protein_kinase_ATP_BS"/>
</dbReference>
<evidence type="ECO:0000256" key="2">
    <source>
        <dbReference type="ARBA" id="ARBA00022741"/>
    </source>
</evidence>
<dbReference type="OrthoDB" id="9762169at2"/>
<evidence type="ECO:0000256" key="4">
    <source>
        <dbReference type="ARBA" id="ARBA00022840"/>
    </source>
</evidence>
<evidence type="ECO:0000259" key="8">
    <source>
        <dbReference type="PROSITE" id="PS50011"/>
    </source>
</evidence>
<feature type="binding site" evidence="5">
    <location>
        <position position="51"/>
    </location>
    <ligand>
        <name>ATP</name>
        <dbReference type="ChEBI" id="CHEBI:30616"/>
    </ligand>
</feature>
<evidence type="ECO:0000256" key="1">
    <source>
        <dbReference type="ARBA" id="ARBA00022679"/>
    </source>
</evidence>
<keyword evidence="1" id="KW-0808">Transferase</keyword>
<keyword evidence="7" id="KW-0812">Transmembrane</keyword>
<dbReference type="InterPro" id="IPR000719">
    <property type="entry name" value="Prot_kinase_dom"/>
</dbReference>
<dbReference type="SMART" id="SM00220">
    <property type="entry name" value="S_TKc"/>
    <property type="match status" value="1"/>
</dbReference>
<dbReference type="CDD" id="cd14014">
    <property type="entry name" value="STKc_PknB_like"/>
    <property type="match status" value="1"/>
</dbReference>
<proteinExistence type="predicted"/>
<dbReference type="Proteomes" id="UP000316096">
    <property type="component" value="Unassembled WGS sequence"/>
</dbReference>
<feature type="compositionally biased region" description="Polar residues" evidence="6">
    <location>
        <begin position="356"/>
        <end position="367"/>
    </location>
</feature>
<dbReference type="RefSeq" id="WP_141957134.1">
    <property type="nucleotide sequence ID" value="NZ_VFOZ01000001.1"/>
</dbReference>
<dbReference type="PANTHER" id="PTHR43289:SF34">
    <property type="entry name" value="SERINE_THREONINE-PROTEIN KINASE YBDM-RELATED"/>
    <property type="match status" value="1"/>
</dbReference>
<dbReference type="InterPro" id="IPR011009">
    <property type="entry name" value="Kinase-like_dom_sf"/>
</dbReference>
<evidence type="ECO:0000256" key="7">
    <source>
        <dbReference type="SAM" id="Phobius"/>
    </source>
</evidence>
<feature type="transmembrane region" description="Helical" evidence="7">
    <location>
        <begin position="315"/>
        <end position="338"/>
    </location>
</feature>
<dbReference type="PROSITE" id="PS00108">
    <property type="entry name" value="PROTEIN_KINASE_ST"/>
    <property type="match status" value="1"/>
</dbReference>
<dbReference type="Pfam" id="PF00069">
    <property type="entry name" value="Pkinase"/>
    <property type="match status" value="1"/>
</dbReference>
<dbReference type="Gene3D" id="1.10.510.10">
    <property type="entry name" value="Transferase(Phosphotransferase) domain 1"/>
    <property type="match status" value="1"/>
</dbReference>
<keyword evidence="4 5" id="KW-0067">ATP-binding</keyword>
<dbReference type="PROSITE" id="PS50011">
    <property type="entry name" value="PROTEIN_KINASE_DOM"/>
    <property type="match status" value="1"/>
</dbReference>
<dbReference type="EMBL" id="VFOZ01000001">
    <property type="protein sequence ID" value="TQL98548.1"/>
    <property type="molecule type" value="Genomic_DNA"/>
</dbReference>
<reference evidence="9 10" key="1">
    <citation type="submission" date="2019-06" db="EMBL/GenBank/DDBJ databases">
        <title>Sequencing the genomes of 1000 actinobacteria strains.</title>
        <authorList>
            <person name="Klenk H.-P."/>
        </authorList>
    </citation>
    <scope>NUCLEOTIDE SEQUENCE [LARGE SCALE GENOMIC DNA]</scope>
    <source>
        <strain evidence="9 10">DSM 102200</strain>
    </source>
</reference>
<evidence type="ECO:0000313" key="10">
    <source>
        <dbReference type="Proteomes" id="UP000316096"/>
    </source>
</evidence>
<protein>
    <submittedName>
        <fullName evidence="9">Serine/threonine protein kinase</fullName>
    </submittedName>
</protein>
<dbReference type="GO" id="GO:0005524">
    <property type="term" value="F:ATP binding"/>
    <property type="evidence" value="ECO:0007669"/>
    <property type="project" value="UniProtKB-UniRule"/>
</dbReference>
<keyword evidence="7" id="KW-0472">Membrane</keyword>
<dbReference type="AlphaFoldDB" id="A0A543CN70"/>
<dbReference type="SUPFAM" id="SSF56112">
    <property type="entry name" value="Protein kinase-like (PK-like)"/>
    <property type="match status" value="1"/>
</dbReference>
<feature type="region of interest" description="Disordered" evidence="6">
    <location>
        <begin position="342"/>
        <end position="374"/>
    </location>
</feature>
<feature type="domain" description="Protein kinase" evidence="8">
    <location>
        <begin position="23"/>
        <end position="282"/>
    </location>
</feature>
<keyword evidence="3 9" id="KW-0418">Kinase</keyword>
<keyword evidence="2 5" id="KW-0547">Nucleotide-binding</keyword>
<comment type="caution">
    <text evidence="9">The sequence shown here is derived from an EMBL/GenBank/DDBJ whole genome shotgun (WGS) entry which is preliminary data.</text>
</comment>
<dbReference type="Gene3D" id="3.30.200.20">
    <property type="entry name" value="Phosphorylase Kinase, domain 1"/>
    <property type="match status" value="1"/>
</dbReference>
<evidence type="ECO:0000256" key="5">
    <source>
        <dbReference type="PROSITE-ProRule" id="PRU10141"/>
    </source>
</evidence>
<evidence type="ECO:0000313" key="9">
    <source>
        <dbReference type="EMBL" id="TQL98548.1"/>
    </source>
</evidence>
<sequence>MPENDTPALEPLKPHDPDRVGRFRLAGRLGAGGMGVVYAGSGADGRRVAIKVVRPELAHDPDFRERFSREVSLLDRVRGRCVARVVDADPGGALPWFATEFLPGPTLDRRIDRHGPMSGDELHGLAVGLAEALVALHSREVVHRDLKPSNLILAPDGPKVVDFGIARALDETTMTRTGVILGSSGWISPEHYRGDAVGPPADVYAWGLILYLAATGRRPYGTGRPEVLAARVLNTTVDTSGLPDRYRELVERALAKDPQARPSSPELLSAVATPLGHEDPLMAATAFLDRTWVMPPGPDDPAWESARRRPSRRTYLLGGGVAAAAVTAAVIAGLVVLLPSDSQAGSGRASPRDKTPASSSAASTNELRGSRVHNDSGLSYIVPTGWTSNRGSGEFAGDDCLTPKEFDRSICAHGGLAIQAWAKGEQPDYDGPKGWANSGDPGDLTSCIPDASGDLTKAITADGVTFRGTRPVGGQTAIYREYRLQCRDGFSSTPRLWWQPESGILLQTVELPERYRATVDAITRSIELTGYERPDPTG</sequence>
<evidence type="ECO:0000256" key="3">
    <source>
        <dbReference type="ARBA" id="ARBA00022777"/>
    </source>
</evidence>
<dbReference type="InterPro" id="IPR008271">
    <property type="entry name" value="Ser/Thr_kinase_AS"/>
</dbReference>
<name>A0A543CN70_9ACTN</name>
<evidence type="ECO:0000256" key="6">
    <source>
        <dbReference type="SAM" id="MobiDB-lite"/>
    </source>
</evidence>
<dbReference type="GO" id="GO:0004674">
    <property type="term" value="F:protein serine/threonine kinase activity"/>
    <property type="evidence" value="ECO:0007669"/>
    <property type="project" value="UniProtKB-KW"/>
</dbReference>
<keyword evidence="9" id="KW-0723">Serine/threonine-protein kinase</keyword>
<keyword evidence="10" id="KW-1185">Reference proteome</keyword>
<organism evidence="9 10">
    <name type="scientific">Actinoallomurus bryophytorum</name>
    <dbReference type="NCBI Taxonomy" id="1490222"/>
    <lineage>
        <taxon>Bacteria</taxon>
        <taxon>Bacillati</taxon>
        <taxon>Actinomycetota</taxon>
        <taxon>Actinomycetes</taxon>
        <taxon>Streptosporangiales</taxon>
        <taxon>Thermomonosporaceae</taxon>
        <taxon>Actinoallomurus</taxon>
    </lineage>
</organism>
<dbReference type="PANTHER" id="PTHR43289">
    <property type="entry name" value="MITOGEN-ACTIVATED PROTEIN KINASE KINASE KINASE 20-RELATED"/>
    <property type="match status" value="1"/>
</dbReference>
<gene>
    <name evidence="9" type="ORF">FB559_4174</name>
</gene>
<keyword evidence="7" id="KW-1133">Transmembrane helix</keyword>
<dbReference type="PROSITE" id="PS00107">
    <property type="entry name" value="PROTEIN_KINASE_ATP"/>
    <property type="match status" value="1"/>
</dbReference>
<accession>A0A543CN70</accession>